<proteinExistence type="predicted"/>
<evidence type="ECO:0000259" key="1">
    <source>
        <dbReference type="Pfam" id="PF01425"/>
    </source>
</evidence>
<gene>
    <name evidence="2" type="ORF">ACFOGJ_28395</name>
</gene>
<dbReference type="PANTHER" id="PTHR11895:SF176">
    <property type="entry name" value="AMIDASE AMID-RELATED"/>
    <property type="match status" value="1"/>
</dbReference>
<dbReference type="Proteomes" id="UP001595528">
    <property type="component" value="Unassembled WGS sequence"/>
</dbReference>
<protein>
    <submittedName>
        <fullName evidence="2">Amidase</fullName>
    </submittedName>
</protein>
<dbReference type="InterPro" id="IPR023631">
    <property type="entry name" value="Amidase_dom"/>
</dbReference>
<accession>A0ABV7L9W6</accession>
<dbReference type="PROSITE" id="PS00571">
    <property type="entry name" value="AMIDASES"/>
    <property type="match status" value="1"/>
</dbReference>
<dbReference type="EMBL" id="JBHRTR010000054">
    <property type="protein sequence ID" value="MFC3231201.1"/>
    <property type="molecule type" value="Genomic_DNA"/>
</dbReference>
<keyword evidence="3" id="KW-1185">Reference proteome</keyword>
<name>A0ABV7L9W6_9PROT</name>
<comment type="caution">
    <text evidence="2">The sequence shown here is derived from an EMBL/GenBank/DDBJ whole genome shotgun (WGS) entry which is preliminary data.</text>
</comment>
<sequence length="467" mass="49023">MTDLTRLDVTELATLIEGKKASPVEVVQAFQGRIKAVNDRLNAFVTETADAALTAARAAEAEIAAGGYKGPLHGIPIGHKDLYATAGVRTTGGSQVLADNIPEQDSTVVGQLAAAGMISLGKLNTHEFAYGPTNEHSMFGPSRNPWDTDRITGGSSGGSGAAVAAGLVPIATGSDTGGSIRMPAAACGVTGLKPTYGRASRAGIFPLCWTMDHPGPLSRSAYDAALFMTAIAGRDPRDAATADRPGMDYAAALTGSIKGLRIGLPRHYFYDRAQAPVCDVVEAALAELEKLGATLVDVELPHIDHAAAAAMAIYVAEATAYHDDTLDDRAHLYTEQVRTFLELGDQLLAKDYLHAQRYRTLLGREMAAVLADVDVLATPGIALTATPIGQENVTIRGAEDGVFGAILRNTEPFDLTGLPALVVPCGFADGLPVSLQIAGRAFDEAGVLNVGHAFQQATDWHRRYPQL</sequence>
<dbReference type="InterPro" id="IPR000120">
    <property type="entry name" value="Amidase"/>
</dbReference>
<dbReference type="PANTHER" id="PTHR11895">
    <property type="entry name" value="TRANSAMIDASE"/>
    <property type="match status" value="1"/>
</dbReference>
<feature type="domain" description="Amidase" evidence="1">
    <location>
        <begin position="25"/>
        <end position="448"/>
    </location>
</feature>
<evidence type="ECO:0000313" key="2">
    <source>
        <dbReference type="EMBL" id="MFC3231201.1"/>
    </source>
</evidence>
<organism evidence="2 3">
    <name type="scientific">Marinibaculum pumilum</name>
    <dbReference type="NCBI Taxonomy" id="1766165"/>
    <lineage>
        <taxon>Bacteria</taxon>
        <taxon>Pseudomonadati</taxon>
        <taxon>Pseudomonadota</taxon>
        <taxon>Alphaproteobacteria</taxon>
        <taxon>Rhodospirillales</taxon>
        <taxon>Rhodospirillaceae</taxon>
        <taxon>Marinibaculum</taxon>
    </lineage>
</organism>
<evidence type="ECO:0000313" key="3">
    <source>
        <dbReference type="Proteomes" id="UP001595528"/>
    </source>
</evidence>
<dbReference type="Gene3D" id="3.90.1300.10">
    <property type="entry name" value="Amidase signature (AS) domain"/>
    <property type="match status" value="1"/>
</dbReference>
<dbReference type="InterPro" id="IPR036928">
    <property type="entry name" value="AS_sf"/>
</dbReference>
<dbReference type="SUPFAM" id="SSF75304">
    <property type="entry name" value="Amidase signature (AS) enzymes"/>
    <property type="match status" value="1"/>
</dbReference>
<dbReference type="RefSeq" id="WP_379906665.1">
    <property type="nucleotide sequence ID" value="NZ_JBHRTR010000054.1"/>
</dbReference>
<reference evidence="3" key="1">
    <citation type="journal article" date="2019" name="Int. J. Syst. Evol. Microbiol.">
        <title>The Global Catalogue of Microorganisms (GCM) 10K type strain sequencing project: providing services to taxonomists for standard genome sequencing and annotation.</title>
        <authorList>
            <consortium name="The Broad Institute Genomics Platform"/>
            <consortium name="The Broad Institute Genome Sequencing Center for Infectious Disease"/>
            <person name="Wu L."/>
            <person name="Ma J."/>
        </authorList>
    </citation>
    <scope>NUCLEOTIDE SEQUENCE [LARGE SCALE GENOMIC DNA]</scope>
    <source>
        <strain evidence="3">KCTC 42964</strain>
    </source>
</reference>
<dbReference type="Pfam" id="PF01425">
    <property type="entry name" value="Amidase"/>
    <property type="match status" value="1"/>
</dbReference>
<dbReference type="InterPro" id="IPR020556">
    <property type="entry name" value="Amidase_CS"/>
</dbReference>